<gene>
    <name evidence="25" type="ORF">M5K25_011437</name>
</gene>
<dbReference type="Pfam" id="PF05406">
    <property type="entry name" value="WGR"/>
    <property type="match status" value="1"/>
</dbReference>
<dbReference type="SMART" id="SM00513">
    <property type="entry name" value="SAP"/>
    <property type="match status" value="3"/>
</dbReference>
<dbReference type="InterPro" id="IPR036361">
    <property type="entry name" value="SAP_dom_sf"/>
</dbReference>
<keyword evidence="13" id="KW-0238">DNA-binding</keyword>
<comment type="similarity">
    <text evidence="15">Belongs to the ARTD/PARP family.</text>
</comment>
<evidence type="ECO:0000256" key="13">
    <source>
        <dbReference type="ARBA" id="ARBA00023125"/>
    </source>
</evidence>
<comment type="subcellular location">
    <subcellularLocation>
        <location evidence="3">Nucleus</location>
    </subcellularLocation>
</comment>
<feature type="coiled-coil region" evidence="19">
    <location>
        <begin position="974"/>
        <end position="1050"/>
    </location>
</feature>
<dbReference type="InterPro" id="IPR004102">
    <property type="entry name" value="Poly(ADP-ribose)pol_reg_dom"/>
</dbReference>
<feature type="region of interest" description="Disordered" evidence="20">
    <location>
        <begin position="1121"/>
        <end position="1143"/>
    </location>
</feature>
<dbReference type="Gene3D" id="1.20.142.10">
    <property type="entry name" value="Poly(ADP-ribose) polymerase, regulatory domain"/>
    <property type="match status" value="1"/>
</dbReference>
<evidence type="ECO:0000256" key="14">
    <source>
        <dbReference type="ARBA" id="ARBA00023242"/>
    </source>
</evidence>
<evidence type="ECO:0000256" key="20">
    <source>
        <dbReference type="SAM" id="MobiDB-lite"/>
    </source>
</evidence>
<evidence type="ECO:0000256" key="1">
    <source>
        <dbReference type="ARBA" id="ARBA00000438"/>
    </source>
</evidence>
<comment type="catalytic activity">
    <reaction evidence="1">
        <text>L-aspartyl-[protein] + NAD(+) = 4-O-(ADP-D-ribosyl)-L-aspartyl-[protein] + nicotinamide</text>
        <dbReference type="Rhea" id="RHEA:54424"/>
        <dbReference type="Rhea" id="RHEA-COMP:9867"/>
        <dbReference type="Rhea" id="RHEA-COMP:13832"/>
        <dbReference type="ChEBI" id="CHEBI:17154"/>
        <dbReference type="ChEBI" id="CHEBI:29961"/>
        <dbReference type="ChEBI" id="CHEBI:57540"/>
        <dbReference type="ChEBI" id="CHEBI:138102"/>
    </reaction>
</comment>
<dbReference type="EC" id="2.4.2.-" evidence="18"/>
<keyword evidence="9" id="KW-0013">ADP-ribosylation</keyword>
<proteinExistence type="inferred from homology"/>
<evidence type="ECO:0000313" key="26">
    <source>
        <dbReference type="Proteomes" id="UP001552299"/>
    </source>
</evidence>
<evidence type="ECO:0000256" key="8">
    <source>
        <dbReference type="ARBA" id="ARBA00022737"/>
    </source>
</evidence>
<dbReference type="Pfam" id="PF00644">
    <property type="entry name" value="PARP"/>
    <property type="match status" value="1"/>
</dbReference>
<feature type="region of interest" description="Disordered" evidence="20">
    <location>
        <begin position="1175"/>
        <end position="1257"/>
    </location>
</feature>
<keyword evidence="14" id="KW-0539">Nucleus</keyword>
<evidence type="ECO:0000256" key="4">
    <source>
        <dbReference type="ARBA" id="ARBA00022676"/>
    </source>
</evidence>
<dbReference type="SUPFAM" id="SSF142921">
    <property type="entry name" value="WGR domain-like"/>
    <property type="match status" value="1"/>
</dbReference>
<evidence type="ECO:0000256" key="2">
    <source>
        <dbReference type="ARBA" id="ARBA00000459"/>
    </source>
</evidence>
<evidence type="ECO:0000259" key="24">
    <source>
        <dbReference type="PROSITE" id="PS51977"/>
    </source>
</evidence>
<dbReference type="PROSITE" id="PS51060">
    <property type="entry name" value="PARP_ALPHA_HD"/>
    <property type="match status" value="1"/>
</dbReference>
<dbReference type="GO" id="GO:0005634">
    <property type="term" value="C:nucleus"/>
    <property type="evidence" value="ECO:0007669"/>
    <property type="project" value="UniProtKB-SubCell"/>
</dbReference>
<dbReference type="Pfam" id="PF02037">
    <property type="entry name" value="SAP"/>
    <property type="match status" value="1"/>
</dbReference>
<evidence type="ECO:0000256" key="3">
    <source>
        <dbReference type="ARBA" id="ARBA00004123"/>
    </source>
</evidence>
<dbReference type="GO" id="GO:0008270">
    <property type="term" value="F:zinc ion binding"/>
    <property type="evidence" value="ECO:0007669"/>
    <property type="project" value="UniProtKB-KW"/>
</dbReference>
<evidence type="ECO:0000259" key="21">
    <source>
        <dbReference type="PROSITE" id="PS50800"/>
    </source>
</evidence>
<feature type="compositionally biased region" description="Basic and acidic residues" evidence="20">
    <location>
        <begin position="1205"/>
        <end position="1225"/>
    </location>
</feature>
<dbReference type="SUPFAM" id="SSF56399">
    <property type="entry name" value="ADP-ribosylation"/>
    <property type="match status" value="1"/>
</dbReference>
<dbReference type="GO" id="GO:0003677">
    <property type="term" value="F:DNA binding"/>
    <property type="evidence" value="ECO:0007669"/>
    <property type="project" value="UniProtKB-KW"/>
</dbReference>
<dbReference type="Proteomes" id="UP001552299">
    <property type="component" value="Unassembled WGS sequence"/>
</dbReference>
<dbReference type="Gene3D" id="3.90.228.10">
    <property type="match status" value="1"/>
</dbReference>
<feature type="compositionally biased region" description="Pro residues" evidence="20">
    <location>
        <begin position="858"/>
        <end position="872"/>
    </location>
</feature>
<dbReference type="PANTHER" id="PTHR10459:SF60">
    <property type="entry name" value="POLY [ADP-RIBOSE] POLYMERASE 2"/>
    <property type="match status" value="1"/>
</dbReference>
<feature type="compositionally biased region" description="Low complexity" evidence="20">
    <location>
        <begin position="1195"/>
        <end position="1204"/>
    </location>
</feature>
<keyword evidence="12 18" id="KW-0520">NAD</keyword>
<dbReference type="FunFam" id="3.90.228.10:FF:000002">
    <property type="entry name" value="Poly [ADP-ribose] polymerase"/>
    <property type="match status" value="1"/>
</dbReference>
<comment type="catalytic activity">
    <reaction evidence="2">
        <text>L-glutamyl-[protein] + NAD(+) = 5-O-(ADP-D-ribosyl)-L-glutamyl-[protein] + nicotinamide</text>
        <dbReference type="Rhea" id="RHEA:58224"/>
        <dbReference type="Rhea" id="RHEA-COMP:10208"/>
        <dbReference type="Rhea" id="RHEA-COMP:15089"/>
        <dbReference type="ChEBI" id="CHEBI:17154"/>
        <dbReference type="ChEBI" id="CHEBI:29973"/>
        <dbReference type="ChEBI" id="CHEBI:57540"/>
        <dbReference type="ChEBI" id="CHEBI:142540"/>
    </reaction>
</comment>
<keyword evidence="19" id="KW-0175">Coiled coil</keyword>
<protein>
    <recommendedName>
        <fullName evidence="18">Poly [ADP-ribose] polymerase</fullName>
        <shortName evidence="18">PARP</shortName>
        <ecNumber evidence="18">2.4.2.-</ecNumber>
    </recommendedName>
</protein>
<dbReference type="PROSITE" id="PS51059">
    <property type="entry name" value="PARP_CATALYTIC"/>
    <property type="match status" value="1"/>
</dbReference>
<dbReference type="Gene3D" id="1.10.720.30">
    <property type="entry name" value="SAP domain"/>
    <property type="match status" value="1"/>
</dbReference>
<dbReference type="PROSITE" id="PS51977">
    <property type="entry name" value="WGR"/>
    <property type="match status" value="1"/>
</dbReference>
<name>A0ABD0V2Q9_DENTH</name>
<feature type="domain" description="SAP" evidence="21">
    <location>
        <begin position="2"/>
        <end position="36"/>
    </location>
</feature>
<dbReference type="CDD" id="cd08002">
    <property type="entry name" value="WGR_PARP3_like"/>
    <property type="match status" value="1"/>
</dbReference>
<dbReference type="InterPro" id="IPR003034">
    <property type="entry name" value="SAP_dom"/>
</dbReference>
<dbReference type="Pfam" id="PF02877">
    <property type="entry name" value="PARP_reg"/>
    <property type="match status" value="1"/>
</dbReference>
<feature type="region of interest" description="Disordered" evidence="20">
    <location>
        <begin position="36"/>
        <end position="77"/>
    </location>
</feature>
<feature type="domain" description="PARP alpha-helical" evidence="23">
    <location>
        <begin position="286"/>
        <end position="404"/>
    </location>
</feature>
<dbReference type="CDD" id="cd01437">
    <property type="entry name" value="parp_like"/>
    <property type="match status" value="1"/>
</dbReference>
<evidence type="ECO:0000256" key="19">
    <source>
        <dbReference type="SAM" id="Coils"/>
    </source>
</evidence>
<keyword evidence="26" id="KW-1185">Reference proteome</keyword>
<dbReference type="SMART" id="SM00773">
    <property type="entry name" value="WGR"/>
    <property type="match status" value="1"/>
</dbReference>
<dbReference type="FunFam" id="2.20.140.10:FF:000001">
    <property type="entry name" value="Poly [ADP-ribose] polymerase"/>
    <property type="match status" value="1"/>
</dbReference>
<organism evidence="25 26">
    <name type="scientific">Dendrobium thyrsiflorum</name>
    <name type="common">Pinecone-like raceme dendrobium</name>
    <name type="synonym">Orchid</name>
    <dbReference type="NCBI Taxonomy" id="117978"/>
    <lineage>
        <taxon>Eukaryota</taxon>
        <taxon>Viridiplantae</taxon>
        <taxon>Streptophyta</taxon>
        <taxon>Embryophyta</taxon>
        <taxon>Tracheophyta</taxon>
        <taxon>Spermatophyta</taxon>
        <taxon>Magnoliopsida</taxon>
        <taxon>Liliopsida</taxon>
        <taxon>Asparagales</taxon>
        <taxon>Orchidaceae</taxon>
        <taxon>Epidendroideae</taxon>
        <taxon>Malaxideae</taxon>
        <taxon>Dendrobiinae</taxon>
        <taxon>Dendrobium</taxon>
    </lineage>
</organism>
<dbReference type="EMBL" id="JANQDX010000009">
    <property type="protein sequence ID" value="KAL0919349.1"/>
    <property type="molecule type" value="Genomic_DNA"/>
</dbReference>
<keyword evidence="5 18" id="KW-0808">Transferase</keyword>
<dbReference type="PANTHER" id="PTHR10459">
    <property type="entry name" value="DNA LIGASE"/>
    <property type="match status" value="1"/>
</dbReference>
<evidence type="ECO:0000256" key="10">
    <source>
        <dbReference type="ARBA" id="ARBA00022771"/>
    </source>
</evidence>
<feature type="region of interest" description="Disordered" evidence="20">
    <location>
        <begin position="852"/>
        <end position="907"/>
    </location>
</feature>
<evidence type="ECO:0000256" key="18">
    <source>
        <dbReference type="RuleBase" id="RU362114"/>
    </source>
</evidence>
<keyword evidence="11" id="KW-0862">Zinc</keyword>
<keyword evidence="7" id="KW-0479">Metal-binding</keyword>
<dbReference type="InterPro" id="IPR008893">
    <property type="entry name" value="WGR_domain"/>
</dbReference>
<evidence type="ECO:0000256" key="16">
    <source>
        <dbReference type="ARBA" id="ARBA00024945"/>
    </source>
</evidence>
<dbReference type="SUPFAM" id="SSF68906">
    <property type="entry name" value="SAP domain"/>
    <property type="match status" value="2"/>
</dbReference>
<evidence type="ECO:0000256" key="5">
    <source>
        <dbReference type="ARBA" id="ARBA00022679"/>
    </source>
</evidence>
<accession>A0ABD0V2Q9</accession>
<dbReference type="FunFam" id="1.20.142.10:FF:000002">
    <property type="entry name" value="Poly [ADP-ribose] polymerase"/>
    <property type="match status" value="1"/>
</dbReference>
<keyword evidence="10" id="KW-0863">Zinc-finger</keyword>
<evidence type="ECO:0000256" key="7">
    <source>
        <dbReference type="ARBA" id="ARBA00022723"/>
    </source>
</evidence>
<comment type="catalytic activity">
    <reaction evidence="17">
        <text>NAD(+) + (ADP-D-ribosyl)n-acceptor = nicotinamide + (ADP-D-ribosyl)n+1-acceptor + H(+).</text>
        <dbReference type="EC" id="2.4.2.30"/>
    </reaction>
</comment>
<evidence type="ECO:0000313" key="25">
    <source>
        <dbReference type="EMBL" id="KAL0919349.1"/>
    </source>
</evidence>
<keyword evidence="6" id="KW-0548">Nucleotidyltransferase</keyword>
<evidence type="ECO:0000256" key="6">
    <source>
        <dbReference type="ARBA" id="ARBA00022695"/>
    </source>
</evidence>
<feature type="compositionally biased region" description="Low complexity" evidence="20">
    <location>
        <begin position="895"/>
        <end position="907"/>
    </location>
</feature>
<feature type="compositionally biased region" description="Acidic residues" evidence="20">
    <location>
        <begin position="1134"/>
        <end position="1143"/>
    </location>
</feature>
<dbReference type="GO" id="GO:0006139">
    <property type="term" value="P:nucleobase-containing compound metabolic process"/>
    <property type="evidence" value="ECO:0007669"/>
    <property type="project" value="UniProtKB-ARBA"/>
</dbReference>
<feature type="domain" description="PARP catalytic" evidence="22">
    <location>
        <begin position="412"/>
        <end position="639"/>
    </location>
</feature>
<dbReference type="GO" id="GO:0016779">
    <property type="term" value="F:nucleotidyltransferase activity"/>
    <property type="evidence" value="ECO:0007669"/>
    <property type="project" value="UniProtKB-KW"/>
</dbReference>
<feature type="domain" description="SAP" evidence="21">
    <location>
        <begin position="85"/>
        <end position="119"/>
    </location>
</feature>
<feature type="compositionally biased region" description="Basic and acidic residues" evidence="20">
    <location>
        <begin position="1175"/>
        <end position="1192"/>
    </location>
</feature>
<dbReference type="GO" id="GO:0003950">
    <property type="term" value="F:NAD+ poly-ADP-ribosyltransferase activity"/>
    <property type="evidence" value="ECO:0007669"/>
    <property type="project" value="UniProtKB-UniRule"/>
</dbReference>
<feature type="domain" description="WGR" evidence="24">
    <location>
        <begin position="161"/>
        <end position="257"/>
    </location>
</feature>
<evidence type="ECO:0000259" key="22">
    <source>
        <dbReference type="PROSITE" id="PS51059"/>
    </source>
</evidence>
<dbReference type="InterPro" id="IPR036616">
    <property type="entry name" value="Poly(ADP-ribose)pol_reg_dom_sf"/>
</dbReference>
<dbReference type="Gene3D" id="2.20.140.10">
    <property type="entry name" value="WGR domain"/>
    <property type="match status" value="1"/>
</dbReference>
<evidence type="ECO:0000256" key="12">
    <source>
        <dbReference type="ARBA" id="ARBA00023027"/>
    </source>
</evidence>
<evidence type="ECO:0000256" key="11">
    <source>
        <dbReference type="ARBA" id="ARBA00022833"/>
    </source>
</evidence>
<dbReference type="InterPro" id="IPR036930">
    <property type="entry name" value="WGR_dom_sf"/>
</dbReference>
<comment type="caution">
    <text evidence="25">The sequence shown here is derived from an EMBL/GenBank/DDBJ whole genome shotgun (WGS) entry which is preliminary data.</text>
</comment>
<dbReference type="InterPro" id="IPR050800">
    <property type="entry name" value="ARTD/PARP"/>
</dbReference>
<evidence type="ECO:0000256" key="15">
    <source>
        <dbReference type="ARBA" id="ARBA00024347"/>
    </source>
</evidence>
<comment type="function">
    <text evidence="16">Involved in the base excision repair (BER) pathway, by catalyzing the poly(ADP-ribosyl)ation of a limited number of acceptor proteins involved in chromatin architecture and in DNA metabolism. This modification follows DNA damages and appears as an obligatory step in a detection/signaling pathway leading to the reparation of DNA strand breaks.</text>
</comment>
<evidence type="ECO:0000256" key="17">
    <source>
        <dbReference type="ARBA" id="ARBA00033987"/>
    </source>
</evidence>
<evidence type="ECO:0000256" key="9">
    <source>
        <dbReference type="ARBA" id="ARBA00022765"/>
    </source>
</evidence>
<dbReference type="SUPFAM" id="SSF47587">
    <property type="entry name" value="Domain of poly(ADP-ribose) polymerase"/>
    <property type="match status" value="1"/>
</dbReference>
<sequence length="1355" mass="153056">MASKLKVDELRAKLSLRGLDTTGTKPILVKRLEAALQNEEEKEKEADPDEDNPSNGVSNGHKKRKRGSNVDADDEKEEWLDEEKLVKYTVHELKALAAQFGVSATGTKMVLVKRLSGVAEIPKETVEEEVPEVIEEERLITTNKKGGGVLDQWLPDDIKTNYHVLQNGGDFYDATLNQTNVGDNNNKFYMIQALESDDGFKFMVYCRWGRVGVRGQDKLHGPFTRERAIKEFEVKFFEKTENQWSSRNNFVCYPKCYTLLEMDYSEAEEVKMPPKIIKSVDTQLRETKLEGRIAEFISVICNFSMMKQQMLEIGYNAEKLPLGKLSQSTILKGYDVLRRISDMVRKADRKKLEELSGEFYTVIPHDFGFKKMRQFVIDTLHKVKCKLEMVSALGEIEIATKIFEDDANSLEDPLHYYYQNLCCEMTPVEIDSKEFLMVQKYMKNTHAERHSSYTVDIVHLFSVSRKGEVERFKKFSNVKNRMLLWHGSRLTNWTGILSQGLRIAPREAPVTGYSLGKGVYFADMFSFSASFCCASPSSSSGVLLLCEVALGDMVELLEPNCHANLLPEGKLSTRGVGGTAPDMSQAEILEDGLIVPLGKLKEQDGPKGMLYNQYVVYNVEQIRMRYVVQDNSGARRPHKGAVMDDGASSVTSDSLTVFRKKFHFPNSLVATVPKRSDRASHPPPGYIVVYETHLRAGLRFPPPPELIDIVARCGVSIARFSHRAMSVTIGLITFFRDRGVVLTPECISRMGCFISDAQGRLDIRTRDPLKSWASAFFFVKNDWGLIEKWGKLTDLPAPLHIGEEDIMRILKVPNIEHLLYEVRYLGRYIEEEFLFKVGLSIHAGRSDAKMLKKSAKAPEPPVPAPAPTPAPKVAPKRPVGGSDPQSLKKKKIEGAATSADRAPSSSSPARLHILEDVLNHQCIGRRRADDLLLRRKELEAELTHSLNEWNSEFVKIKYLQGEYKRKYDSRTKEVKVLEAELSECRTELANIVRSVSLQNQQIDRLQVDLEGAQAVITQLRKDQKASGEKVGKLEAENKRSRSLLAEKEAALSGLESSRIIEDFKSSIAFKTLIQDHVQEARDHIYDIEVKALGLQCMDEGFIRGFLKGVRLMQRKTGVTVEGLTPSQASGDSSSDADGDEVESELQKVFALDVDDETIDIDKTLYNSNLRAHCAEAKERERERERDKVREKWLPSSKSMSSEPSSHSEVKRLEVALQSEEEKEKEADPDEDNPSNGVSNGQRKRKRGSKVDADDEKEDKCIDEEKLVKYTVRELKALATQFGVSPTGTKMELVKRLSGVAEIPKESVEEEVPEEIEEERLITATKKGGAVLDQWLPDDIKKSYHVLQNYELKEVW</sequence>
<dbReference type="InterPro" id="IPR012317">
    <property type="entry name" value="Poly(ADP-ribose)pol_cat_dom"/>
</dbReference>
<keyword evidence="8" id="KW-0677">Repeat</keyword>
<feature type="domain" description="SAP" evidence="21">
    <location>
        <begin position="1266"/>
        <end position="1300"/>
    </location>
</feature>
<dbReference type="GO" id="GO:0070212">
    <property type="term" value="P:protein poly-ADP-ribosylation"/>
    <property type="evidence" value="ECO:0007669"/>
    <property type="project" value="UniProtKB-ARBA"/>
</dbReference>
<dbReference type="PROSITE" id="PS50800">
    <property type="entry name" value="SAP"/>
    <property type="match status" value="3"/>
</dbReference>
<reference evidence="25 26" key="1">
    <citation type="journal article" date="2024" name="Plant Biotechnol. J.">
        <title>Dendrobium thyrsiflorum genome and its molecular insights into genes involved in important horticultural traits.</title>
        <authorList>
            <person name="Chen B."/>
            <person name="Wang J.Y."/>
            <person name="Zheng P.J."/>
            <person name="Li K.L."/>
            <person name="Liang Y.M."/>
            <person name="Chen X.F."/>
            <person name="Zhang C."/>
            <person name="Zhao X."/>
            <person name="He X."/>
            <person name="Zhang G.Q."/>
            <person name="Liu Z.J."/>
            <person name="Xu Q."/>
        </authorList>
    </citation>
    <scope>NUCLEOTIDE SEQUENCE [LARGE SCALE GENOMIC DNA]</scope>
    <source>
        <strain evidence="25">GZMU011</strain>
    </source>
</reference>
<keyword evidence="4 18" id="KW-0328">Glycosyltransferase</keyword>
<evidence type="ECO:0000259" key="23">
    <source>
        <dbReference type="PROSITE" id="PS51060"/>
    </source>
</evidence>